<dbReference type="InterPro" id="IPR009579">
    <property type="entry name" value="DUF1192"/>
</dbReference>
<accession>A0A4R3JEM0</accession>
<dbReference type="AlphaFoldDB" id="A0A4R3JEM0"/>
<name>A0A4R3JEM0_9PROT</name>
<feature type="region of interest" description="Disordered" evidence="2">
    <location>
        <begin position="1"/>
        <end position="21"/>
    </location>
</feature>
<proteinExistence type="predicted"/>
<dbReference type="Pfam" id="PF06698">
    <property type="entry name" value="DUF1192"/>
    <property type="match status" value="1"/>
</dbReference>
<comment type="caution">
    <text evidence="3">The sequence shown here is derived from an EMBL/GenBank/DDBJ whole genome shotgun (WGS) entry which is preliminary data.</text>
</comment>
<feature type="coiled-coil region" evidence="1">
    <location>
        <begin position="24"/>
        <end position="51"/>
    </location>
</feature>
<protein>
    <submittedName>
        <fullName evidence="3">Uncharacterized protein DUF1192</fullName>
    </submittedName>
</protein>
<organism evidence="3 4">
    <name type="scientific">Varunaivibrio sulfuroxidans</name>
    <dbReference type="NCBI Taxonomy" id="1773489"/>
    <lineage>
        <taxon>Bacteria</taxon>
        <taxon>Pseudomonadati</taxon>
        <taxon>Pseudomonadota</taxon>
        <taxon>Alphaproteobacteria</taxon>
        <taxon>Rhodospirillales</taxon>
        <taxon>Magnetovibrionaceae</taxon>
        <taxon>Varunaivibrio</taxon>
    </lineage>
</organism>
<evidence type="ECO:0000256" key="2">
    <source>
        <dbReference type="SAM" id="MobiDB-lite"/>
    </source>
</evidence>
<gene>
    <name evidence="3" type="ORF">EDD55_104213</name>
</gene>
<keyword evidence="1" id="KW-0175">Coiled coil</keyword>
<keyword evidence="4" id="KW-1185">Reference proteome</keyword>
<sequence length="61" mass="7099">MMDEEEQTSRRGRPPQKNLDEMSIEALQGYLLELKEEIERVTKVIDDKVQARSGAEAFFKN</sequence>
<evidence type="ECO:0000313" key="3">
    <source>
        <dbReference type="EMBL" id="TCS63120.1"/>
    </source>
</evidence>
<dbReference type="EMBL" id="SLZW01000004">
    <property type="protein sequence ID" value="TCS63120.1"/>
    <property type="molecule type" value="Genomic_DNA"/>
</dbReference>
<evidence type="ECO:0000256" key="1">
    <source>
        <dbReference type="SAM" id="Coils"/>
    </source>
</evidence>
<reference evidence="3 4" key="1">
    <citation type="submission" date="2019-03" db="EMBL/GenBank/DDBJ databases">
        <title>Genomic Encyclopedia of Type Strains, Phase IV (KMG-IV): sequencing the most valuable type-strain genomes for metagenomic binning, comparative biology and taxonomic classification.</title>
        <authorList>
            <person name="Goeker M."/>
        </authorList>
    </citation>
    <scope>NUCLEOTIDE SEQUENCE [LARGE SCALE GENOMIC DNA]</scope>
    <source>
        <strain evidence="3 4">DSM 101688</strain>
    </source>
</reference>
<dbReference type="Proteomes" id="UP000295304">
    <property type="component" value="Unassembled WGS sequence"/>
</dbReference>
<evidence type="ECO:0000313" key="4">
    <source>
        <dbReference type="Proteomes" id="UP000295304"/>
    </source>
</evidence>